<reference evidence="1" key="1">
    <citation type="submission" date="2023-12" db="EMBL/GenBank/DDBJ databases">
        <title>Genome assembly of Anisodus tanguticus.</title>
        <authorList>
            <person name="Wang Y.-J."/>
        </authorList>
    </citation>
    <scope>NUCLEOTIDE SEQUENCE</scope>
    <source>
        <strain evidence="1">KB-2021</strain>
        <tissue evidence="1">Leaf</tissue>
    </source>
</reference>
<keyword evidence="2" id="KW-1185">Reference proteome</keyword>
<comment type="caution">
    <text evidence="1">The sequence shown here is derived from an EMBL/GenBank/DDBJ whole genome shotgun (WGS) entry which is preliminary data.</text>
</comment>
<gene>
    <name evidence="1" type="ORF">RND71_029916</name>
</gene>
<proteinExistence type="predicted"/>
<dbReference type="AlphaFoldDB" id="A0AAE1UZ64"/>
<accession>A0AAE1UZ64</accession>
<organism evidence="1 2">
    <name type="scientific">Anisodus tanguticus</name>
    <dbReference type="NCBI Taxonomy" id="243964"/>
    <lineage>
        <taxon>Eukaryota</taxon>
        <taxon>Viridiplantae</taxon>
        <taxon>Streptophyta</taxon>
        <taxon>Embryophyta</taxon>
        <taxon>Tracheophyta</taxon>
        <taxon>Spermatophyta</taxon>
        <taxon>Magnoliopsida</taxon>
        <taxon>eudicotyledons</taxon>
        <taxon>Gunneridae</taxon>
        <taxon>Pentapetalae</taxon>
        <taxon>asterids</taxon>
        <taxon>lamiids</taxon>
        <taxon>Solanales</taxon>
        <taxon>Solanaceae</taxon>
        <taxon>Solanoideae</taxon>
        <taxon>Hyoscyameae</taxon>
        <taxon>Anisodus</taxon>
    </lineage>
</organism>
<evidence type="ECO:0000313" key="2">
    <source>
        <dbReference type="Proteomes" id="UP001291623"/>
    </source>
</evidence>
<dbReference type="Proteomes" id="UP001291623">
    <property type="component" value="Unassembled WGS sequence"/>
</dbReference>
<name>A0AAE1UZ64_9SOLA</name>
<protein>
    <submittedName>
        <fullName evidence="1">Uncharacterized protein</fullName>
    </submittedName>
</protein>
<dbReference type="EMBL" id="JAVYJV010000016">
    <property type="protein sequence ID" value="KAK4350603.1"/>
    <property type="molecule type" value="Genomic_DNA"/>
</dbReference>
<evidence type="ECO:0000313" key="1">
    <source>
        <dbReference type="EMBL" id="KAK4350603.1"/>
    </source>
</evidence>
<sequence>MHLTSLLLGLSFGFSRVQKQAILRTKSICSSFPLPISFGSIALFGSSEVMTFLIHFTKLISEVVWKNSSDGSLSITSTPSSTPKLYISHLSVNFSV</sequence>